<dbReference type="Pfam" id="PF00400">
    <property type="entry name" value="WD40"/>
    <property type="match status" value="5"/>
</dbReference>
<feature type="repeat" description="WD" evidence="1">
    <location>
        <begin position="878"/>
        <end position="912"/>
    </location>
</feature>
<dbReference type="EMBL" id="BMXF01000001">
    <property type="protein sequence ID" value="GHB57731.1"/>
    <property type="molecule type" value="Genomic_DNA"/>
</dbReference>
<dbReference type="RefSeq" id="WP_189563133.1">
    <property type="nucleotide sequence ID" value="NZ_BMXF01000001.1"/>
</dbReference>
<dbReference type="PROSITE" id="PS50082">
    <property type="entry name" value="WD_REPEATS_2"/>
    <property type="match status" value="5"/>
</dbReference>
<feature type="repeat" description="WD" evidence="1">
    <location>
        <begin position="970"/>
        <end position="1011"/>
    </location>
</feature>
<evidence type="ECO:0000256" key="1">
    <source>
        <dbReference type="PROSITE-ProRule" id="PRU00221"/>
    </source>
</evidence>
<evidence type="ECO:0000259" key="4">
    <source>
        <dbReference type="Pfam" id="PF20703"/>
    </source>
</evidence>
<feature type="domain" description="Novel STAND NTPase 1" evidence="4">
    <location>
        <begin position="7"/>
        <end position="411"/>
    </location>
</feature>
<evidence type="ECO:0000256" key="2">
    <source>
        <dbReference type="SAM" id="Coils"/>
    </source>
</evidence>
<dbReference type="PANTHER" id="PTHR19879">
    <property type="entry name" value="TRANSCRIPTION INITIATION FACTOR TFIID"/>
    <property type="match status" value="1"/>
</dbReference>
<dbReference type="InterPro" id="IPR001680">
    <property type="entry name" value="WD40_rpt"/>
</dbReference>
<proteinExistence type="predicted"/>
<dbReference type="InterPro" id="IPR027417">
    <property type="entry name" value="P-loop_NTPase"/>
</dbReference>
<dbReference type="InterPro" id="IPR049052">
    <property type="entry name" value="nSTAND1"/>
</dbReference>
<dbReference type="InterPro" id="IPR015943">
    <property type="entry name" value="WD40/YVTN_repeat-like_dom_sf"/>
</dbReference>
<dbReference type="PROSITE" id="PS50294">
    <property type="entry name" value="WD_REPEATS_REGION"/>
    <property type="match status" value="4"/>
</dbReference>
<dbReference type="AlphaFoldDB" id="A0A8J3D0H0"/>
<feature type="coiled-coil region" evidence="2">
    <location>
        <begin position="507"/>
        <end position="594"/>
    </location>
</feature>
<feature type="repeat" description="WD" evidence="1">
    <location>
        <begin position="924"/>
        <end position="956"/>
    </location>
</feature>
<keyword evidence="6" id="KW-1185">Reference proteome</keyword>
<dbReference type="Gene3D" id="2.130.10.10">
    <property type="entry name" value="YVTN repeat-like/Quinoprotein amine dehydrogenase"/>
    <property type="match status" value="2"/>
</dbReference>
<keyword evidence="1" id="KW-0853">WD repeat</keyword>
<evidence type="ECO:0000256" key="3">
    <source>
        <dbReference type="SAM" id="Phobius"/>
    </source>
</evidence>
<dbReference type="SUPFAM" id="SSF50978">
    <property type="entry name" value="WD40 repeat-like"/>
    <property type="match status" value="1"/>
</dbReference>
<reference evidence="5 6" key="1">
    <citation type="journal article" date="2014" name="Int. J. Syst. Evol. Microbiol.">
        <title>Complete genome sequence of Corynebacterium casei LMG S-19264T (=DSM 44701T), isolated from a smear-ripened cheese.</title>
        <authorList>
            <consortium name="US DOE Joint Genome Institute (JGI-PGF)"/>
            <person name="Walter F."/>
            <person name="Albersmeier A."/>
            <person name="Kalinowski J."/>
            <person name="Ruckert C."/>
        </authorList>
    </citation>
    <scope>NUCLEOTIDE SEQUENCE [LARGE SCALE GENOMIC DNA]</scope>
    <source>
        <strain evidence="5 6">KCTC 12866</strain>
    </source>
</reference>
<gene>
    <name evidence="5" type="ORF">GCM10007390_08940</name>
</gene>
<dbReference type="Proteomes" id="UP000598271">
    <property type="component" value="Unassembled WGS sequence"/>
</dbReference>
<feature type="transmembrane region" description="Helical" evidence="3">
    <location>
        <begin position="483"/>
        <end position="505"/>
    </location>
</feature>
<keyword evidence="2" id="KW-0175">Coiled coil</keyword>
<comment type="caution">
    <text evidence="5">The sequence shown here is derived from an EMBL/GenBank/DDBJ whole genome shotgun (WGS) entry which is preliminary data.</text>
</comment>
<dbReference type="PANTHER" id="PTHR19879:SF9">
    <property type="entry name" value="TRANSCRIPTION INITIATION FACTOR TFIID SUBUNIT 5"/>
    <property type="match status" value="1"/>
</dbReference>
<protein>
    <recommendedName>
        <fullName evidence="4">Novel STAND NTPase 1 domain-containing protein</fullName>
    </recommendedName>
</protein>
<name>A0A8J3D0H0_9BACT</name>
<dbReference type="CDD" id="cd00200">
    <property type="entry name" value="WD40"/>
    <property type="match status" value="1"/>
</dbReference>
<keyword evidence="3" id="KW-1133">Transmembrane helix</keyword>
<sequence>MPRYANPFPGLRSFESQDSELFFGRESHIRELRIKLSMNRFLAIVASSGSGKSSLIKAGLIPSLHSDKLSGTAHDSWSVILFKPGATPIRSLAQALQKHLYGSEDGYQDLAERIKENPRVVYGLFKELAGNNILLVIDQFEEVFRYAQPDDEIHYSGATAQLIALIMDMIVQPNSPIYVVLTMRSDYLDECTNYPGFTEVINRGYYLLPKMNPAEIRHAITKPIELRGATIAPTLTDRLVAEIGGSFDHLPIMQHALMRTWDHWESQEAEKPIDESHYDAIGTMQEAISRHAEEIYHGLSDDKCRLATEKIFKSLVVLAPGDIGVMRPTRLQKIVRVSGMERELLTEVINRFRQQGSSFLTPSYTQRIDLESFIDISLEKITTMWERLRGWITEETESAKLYRKMGTAAELNQAGKTGLLVNPELQLGIQWLRDEQPTLEWAEKYDPYFERVINYLEHSRVQHENTIKNNEDRQKRELKRARYFAIVMGGASLLSLLFLVISLVLRYDAEQSRKQSLEKEKQAMLERIRAEEQTKESISQKKIAEQQEIIAEQQRRLTEEQRSIAVREQRLAEVKRIEAEIAKQIAEIEKVKADSAQRRAEMQKDLAVKSKALADLLRIQADSSRREAQISQQDAEQQRARAVARSVAIQSYQMTDNGQDALPALLAAQAFRFNLRTGGQKDNPEIFKALSKAADAKTVLRWHNGMVRSIIQKPGGAAYASTGDDGTVKVWSADLTGQPGVKSYATNDKGQVSLRSLAFSGSGDKVFAGSATGKIYDWSTSGLLSVPNAIQAHRGVVNSLLVNKATSQLISISGDGNLRTWKILPNGLDSLQNIHSDIPIFCARITPDGKRLACGADNGRVVIFNLQNLNEEPVSFNYYGFGNRVTALAFDPDGTHLITGNSSGSLYRWDFEKNGIGRIGLPLSGRHTSPVNDITFSHDGKLLASCSYDWTVRLWNYASILNRQVQPIVLDDFDTWVFGITFSRDGKRLIAGGADRTIRSWQVDPDELYQKVLEKANRDMTIDEWNRFIGKDIPYEKAVKSEAVQ</sequence>
<dbReference type="Pfam" id="PF20703">
    <property type="entry name" value="nSTAND1"/>
    <property type="match status" value="1"/>
</dbReference>
<keyword evidence="3" id="KW-0472">Membrane</keyword>
<dbReference type="SUPFAM" id="SSF52540">
    <property type="entry name" value="P-loop containing nucleoside triphosphate hydrolases"/>
    <property type="match status" value="1"/>
</dbReference>
<feature type="repeat" description="WD" evidence="1">
    <location>
        <begin position="790"/>
        <end position="823"/>
    </location>
</feature>
<dbReference type="Gene3D" id="3.40.50.300">
    <property type="entry name" value="P-loop containing nucleotide triphosphate hydrolases"/>
    <property type="match status" value="1"/>
</dbReference>
<dbReference type="InterPro" id="IPR036322">
    <property type="entry name" value="WD40_repeat_dom_sf"/>
</dbReference>
<organism evidence="5 6">
    <name type="scientific">Persicitalea jodogahamensis</name>
    <dbReference type="NCBI Taxonomy" id="402147"/>
    <lineage>
        <taxon>Bacteria</taxon>
        <taxon>Pseudomonadati</taxon>
        <taxon>Bacteroidota</taxon>
        <taxon>Cytophagia</taxon>
        <taxon>Cytophagales</taxon>
        <taxon>Spirosomataceae</taxon>
        <taxon>Persicitalea</taxon>
    </lineage>
</organism>
<keyword evidence="3" id="KW-0812">Transmembrane</keyword>
<feature type="repeat" description="WD" evidence="1">
    <location>
        <begin position="700"/>
        <end position="732"/>
    </location>
</feature>
<accession>A0A8J3D0H0</accession>
<evidence type="ECO:0000313" key="5">
    <source>
        <dbReference type="EMBL" id="GHB57731.1"/>
    </source>
</evidence>
<evidence type="ECO:0000313" key="6">
    <source>
        <dbReference type="Proteomes" id="UP000598271"/>
    </source>
</evidence>
<dbReference type="SMART" id="SM00320">
    <property type="entry name" value="WD40"/>
    <property type="match status" value="7"/>
</dbReference>